<sequence length="92" mass="9389">MDARWAAVLLALLVASAGAGGARAAGAKVAGLSRASFPKGFVFGTATSAYQVEGAASTNGRGPSIWDAFAHIPGSEIVSCLLPLRFTYRPVH</sequence>
<dbReference type="GO" id="GO:0008422">
    <property type="term" value="F:beta-glucosidase activity"/>
    <property type="evidence" value="ECO:0007669"/>
    <property type="project" value="UniProtKB-ARBA"/>
</dbReference>
<dbReference type="InterPro" id="IPR017853">
    <property type="entry name" value="GH"/>
</dbReference>
<comment type="similarity">
    <text evidence="1">Belongs to the glycosyl hydrolase 1 family.</text>
</comment>
<dbReference type="InterPro" id="IPR033132">
    <property type="entry name" value="GH_1_N_CS"/>
</dbReference>
<feature type="chain" id="PRO_5032276768" description="Beta-glucosidase" evidence="3">
    <location>
        <begin position="25"/>
        <end position="92"/>
    </location>
</feature>
<dbReference type="OrthoDB" id="784637at2759"/>
<comment type="caution">
    <text evidence="4">The sequence shown here is derived from an EMBL/GenBank/DDBJ whole genome shotgun (WGS) entry which is preliminary data.</text>
</comment>
<accession>A0A835FBQ6</accession>
<dbReference type="AlphaFoldDB" id="A0A835FBQ6"/>
<evidence type="ECO:0000313" key="5">
    <source>
        <dbReference type="Proteomes" id="UP000636709"/>
    </source>
</evidence>
<evidence type="ECO:0000256" key="1">
    <source>
        <dbReference type="ARBA" id="ARBA00010838"/>
    </source>
</evidence>
<keyword evidence="2" id="KW-0378">Hydrolase</keyword>
<evidence type="ECO:0000256" key="2">
    <source>
        <dbReference type="ARBA" id="ARBA00022801"/>
    </source>
</evidence>
<organism evidence="4 5">
    <name type="scientific">Digitaria exilis</name>
    <dbReference type="NCBI Taxonomy" id="1010633"/>
    <lineage>
        <taxon>Eukaryota</taxon>
        <taxon>Viridiplantae</taxon>
        <taxon>Streptophyta</taxon>
        <taxon>Embryophyta</taxon>
        <taxon>Tracheophyta</taxon>
        <taxon>Spermatophyta</taxon>
        <taxon>Magnoliopsida</taxon>
        <taxon>Liliopsida</taxon>
        <taxon>Poales</taxon>
        <taxon>Poaceae</taxon>
        <taxon>PACMAD clade</taxon>
        <taxon>Panicoideae</taxon>
        <taxon>Panicodae</taxon>
        <taxon>Paniceae</taxon>
        <taxon>Anthephorinae</taxon>
        <taxon>Digitaria</taxon>
    </lineage>
</organism>
<keyword evidence="3" id="KW-0732">Signal</keyword>
<dbReference type="EMBL" id="JACEFO010001597">
    <property type="protein sequence ID" value="KAF8733780.1"/>
    <property type="molecule type" value="Genomic_DNA"/>
</dbReference>
<protein>
    <recommendedName>
        <fullName evidence="6">Beta-glucosidase</fullName>
    </recommendedName>
</protein>
<reference evidence="4" key="1">
    <citation type="submission" date="2020-07" db="EMBL/GenBank/DDBJ databases">
        <title>Genome sequence and genetic diversity analysis of an under-domesticated orphan crop, white fonio (Digitaria exilis).</title>
        <authorList>
            <person name="Bennetzen J.L."/>
            <person name="Chen S."/>
            <person name="Ma X."/>
            <person name="Wang X."/>
            <person name="Yssel A.E.J."/>
            <person name="Chaluvadi S.R."/>
            <person name="Johnson M."/>
            <person name="Gangashetty P."/>
            <person name="Hamidou F."/>
            <person name="Sanogo M.D."/>
            <person name="Zwaenepoel A."/>
            <person name="Wallace J."/>
            <person name="Van De Peer Y."/>
            <person name="Van Deynze A."/>
        </authorList>
    </citation>
    <scope>NUCLEOTIDE SEQUENCE</scope>
    <source>
        <tissue evidence="4">Leaves</tissue>
    </source>
</reference>
<dbReference type="SUPFAM" id="SSF51445">
    <property type="entry name" value="(Trans)glycosidases"/>
    <property type="match status" value="1"/>
</dbReference>
<keyword evidence="5" id="KW-1185">Reference proteome</keyword>
<feature type="signal peptide" evidence="3">
    <location>
        <begin position="1"/>
        <end position="24"/>
    </location>
</feature>
<gene>
    <name evidence="4" type="ORF">HU200_014627</name>
</gene>
<dbReference type="PROSITE" id="PS00653">
    <property type="entry name" value="GLYCOSYL_HYDROL_F1_2"/>
    <property type="match status" value="1"/>
</dbReference>
<dbReference type="GO" id="GO:0005975">
    <property type="term" value="P:carbohydrate metabolic process"/>
    <property type="evidence" value="ECO:0007669"/>
    <property type="project" value="InterPro"/>
</dbReference>
<dbReference type="InterPro" id="IPR001360">
    <property type="entry name" value="Glyco_hydro_1"/>
</dbReference>
<dbReference type="Proteomes" id="UP000636709">
    <property type="component" value="Unassembled WGS sequence"/>
</dbReference>
<dbReference type="Pfam" id="PF00232">
    <property type="entry name" value="Glyco_hydro_1"/>
    <property type="match status" value="1"/>
</dbReference>
<evidence type="ECO:0008006" key="6">
    <source>
        <dbReference type="Google" id="ProtNLM"/>
    </source>
</evidence>
<proteinExistence type="inferred from homology"/>
<name>A0A835FBQ6_9POAL</name>
<dbReference type="Gene3D" id="3.20.20.80">
    <property type="entry name" value="Glycosidases"/>
    <property type="match status" value="1"/>
</dbReference>
<evidence type="ECO:0000256" key="3">
    <source>
        <dbReference type="SAM" id="SignalP"/>
    </source>
</evidence>
<evidence type="ECO:0000313" key="4">
    <source>
        <dbReference type="EMBL" id="KAF8733780.1"/>
    </source>
</evidence>